<dbReference type="EMBL" id="MUHB01000018">
    <property type="protein sequence ID" value="OXB01898.1"/>
    <property type="molecule type" value="Genomic_DNA"/>
</dbReference>
<evidence type="ECO:0000313" key="5">
    <source>
        <dbReference type="Proteomes" id="UP000198431"/>
    </source>
</evidence>
<evidence type="ECO:0000313" key="4">
    <source>
        <dbReference type="Proteomes" id="UP000184216"/>
    </source>
</evidence>
<feature type="domain" description="DinB-like" evidence="1">
    <location>
        <begin position="11"/>
        <end position="159"/>
    </location>
</feature>
<dbReference type="SUPFAM" id="SSF109854">
    <property type="entry name" value="DinB/YfiT-like putative metalloenzymes"/>
    <property type="match status" value="1"/>
</dbReference>
<dbReference type="EMBL" id="FRBX01000007">
    <property type="protein sequence ID" value="SHN15382.1"/>
    <property type="molecule type" value="Genomic_DNA"/>
</dbReference>
<sequence>MKTIVQKDIVETFKKLNGILSEFSEIELNTVPYKGSWTAAQTTQHIILVCSGYPELFAGKTEKTARKPDEKIKEIESIFLDFKTKMDAPDFIKPEIKDYSKNSLTLTLLNIESDLLNASETCDLTLTCLDFEVPGFGKFTILEWIYFGLIHVQRHTKQLQDIFNYATKL</sequence>
<reference evidence="3 4" key="2">
    <citation type="submission" date="2016-11" db="EMBL/GenBank/DDBJ databases">
        <authorList>
            <person name="Varghese N."/>
            <person name="Submissions S."/>
        </authorList>
    </citation>
    <scope>NUCLEOTIDE SEQUENCE [LARGE SCALE GENOMIC DNA]</scope>
    <source>
        <strain evidence="3 4">DSM 6368</strain>
    </source>
</reference>
<organism evidence="2 5">
    <name type="scientific">Flavobacterium pectinovorum</name>
    <dbReference type="NCBI Taxonomy" id="29533"/>
    <lineage>
        <taxon>Bacteria</taxon>
        <taxon>Pseudomonadati</taxon>
        <taxon>Bacteroidota</taxon>
        <taxon>Flavobacteriia</taxon>
        <taxon>Flavobacteriales</taxon>
        <taxon>Flavobacteriaceae</taxon>
        <taxon>Flavobacterium</taxon>
    </lineage>
</organism>
<evidence type="ECO:0000313" key="3">
    <source>
        <dbReference type="EMBL" id="SHN15382.1"/>
    </source>
</evidence>
<dbReference type="RefSeq" id="WP_073398015.1">
    <property type="nucleotide sequence ID" value="NZ_FRBX01000007.1"/>
</dbReference>
<reference evidence="2 5" key="1">
    <citation type="submission" date="2016-11" db="EMBL/GenBank/DDBJ databases">
        <title>Whole genomes of Flavobacteriaceae.</title>
        <authorList>
            <person name="Stine C."/>
            <person name="Li C."/>
            <person name="Tadesse D."/>
        </authorList>
    </citation>
    <scope>NUCLEOTIDE SEQUENCE [LARGE SCALE GENOMIC DNA]</scope>
    <source>
        <strain evidence="2 5">ATCC 19366</strain>
    </source>
</reference>
<dbReference type="Pfam" id="PF12867">
    <property type="entry name" value="DinB_2"/>
    <property type="match status" value="1"/>
</dbReference>
<dbReference type="AlphaFoldDB" id="A0AB36NXY2"/>
<gene>
    <name evidence="2" type="ORF">B0A72_17795</name>
    <name evidence="3" type="ORF">SAMN05444387_4391</name>
</gene>
<name>A0AB36NXY2_9FLAO</name>
<dbReference type="Gene3D" id="1.20.120.450">
    <property type="entry name" value="dinb family like domain"/>
    <property type="match status" value="1"/>
</dbReference>
<accession>A0AB36NXY2</accession>
<keyword evidence="4" id="KW-1185">Reference proteome</keyword>
<protein>
    <submittedName>
        <fullName evidence="3">DinB superfamily protein</fullName>
    </submittedName>
</protein>
<comment type="caution">
    <text evidence="2">The sequence shown here is derived from an EMBL/GenBank/DDBJ whole genome shotgun (WGS) entry which is preliminary data.</text>
</comment>
<proteinExistence type="predicted"/>
<dbReference type="InterPro" id="IPR024775">
    <property type="entry name" value="DinB-like"/>
</dbReference>
<evidence type="ECO:0000259" key="1">
    <source>
        <dbReference type="Pfam" id="PF12867"/>
    </source>
</evidence>
<dbReference type="InterPro" id="IPR034660">
    <property type="entry name" value="DinB/YfiT-like"/>
</dbReference>
<evidence type="ECO:0000313" key="2">
    <source>
        <dbReference type="EMBL" id="OXB01898.1"/>
    </source>
</evidence>
<dbReference type="Proteomes" id="UP000184216">
    <property type="component" value="Unassembled WGS sequence"/>
</dbReference>
<dbReference type="Proteomes" id="UP000198431">
    <property type="component" value="Unassembled WGS sequence"/>
</dbReference>